<evidence type="ECO:0000256" key="1">
    <source>
        <dbReference type="SAM" id="MobiDB-lite"/>
    </source>
</evidence>
<dbReference type="AlphaFoldDB" id="A0A5N6GKG0"/>
<gene>
    <name evidence="2" type="ORF">BDV35DRAFT_384831</name>
</gene>
<name>A0A5N6GKG0_ASPFL</name>
<dbReference type="VEuPathDB" id="FungiDB:F9C07_3905"/>
<protein>
    <submittedName>
        <fullName evidence="2">Uncharacterized protein</fullName>
    </submittedName>
</protein>
<reference evidence="2" key="1">
    <citation type="submission" date="2019-04" db="EMBL/GenBank/DDBJ databases">
        <title>Friends and foes A comparative genomics study of 23 Aspergillus species from section Flavi.</title>
        <authorList>
            <consortium name="DOE Joint Genome Institute"/>
            <person name="Kjaerbolling I."/>
            <person name="Vesth T."/>
            <person name="Frisvad J.C."/>
            <person name="Nybo J.L."/>
            <person name="Theobald S."/>
            <person name="Kildgaard S."/>
            <person name="Isbrandt T."/>
            <person name="Kuo A."/>
            <person name="Sato A."/>
            <person name="Lyhne E.K."/>
            <person name="Kogle M.E."/>
            <person name="Wiebenga A."/>
            <person name="Kun R.S."/>
            <person name="Lubbers R.J."/>
            <person name="Makela M.R."/>
            <person name="Barry K."/>
            <person name="Chovatia M."/>
            <person name="Clum A."/>
            <person name="Daum C."/>
            <person name="Haridas S."/>
            <person name="He G."/>
            <person name="LaButti K."/>
            <person name="Lipzen A."/>
            <person name="Mondo S."/>
            <person name="Riley R."/>
            <person name="Salamov A."/>
            <person name="Simmons B.A."/>
            <person name="Magnuson J.K."/>
            <person name="Henrissat B."/>
            <person name="Mortensen U.H."/>
            <person name="Larsen T.O."/>
            <person name="Devries R.P."/>
            <person name="Grigoriev I.V."/>
            <person name="Machida M."/>
            <person name="Baker S.E."/>
            <person name="Andersen M.R."/>
        </authorList>
    </citation>
    <scope>NUCLEOTIDE SEQUENCE [LARGE SCALE GENOMIC DNA]</scope>
    <source>
        <strain evidence="2">CBS 121.62</strain>
    </source>
</reference>
<sequence length="88" mass="9879">MSSSPIMMIGAYVSYEVIASSATFNSAVKEENGKIYFMIYSGFHDQFKAVCIEGITLKNKELKLRFSGNRPQKKHAADGNTKIRKIKI</sequence>
<organism evidence="2">
    <name type="scientific">Aspergillus flavus</name>
    <dbReference type="NCBI Taxonomy" id="5059"/>
    <lineage>
        <taxon>Eukaryota</taxon>
        <taxon>Fungi</taxon>
        <taxon>Dikarya</taxon>
        <taxon>Ascomycota</taxon>
        <taxon>Pezizomycotina</taxon>
        <taxon>Eurotiomycetes</taxon>
        <taxon>Eurotiomycetidae</taxon>
        <taxon>Eurotiales</taxon>
        <taxon>Aspergillaceae</taxon>
        <taxon>Aspergillus</taxon>
        <taxon>Aspergillus subgen. Circumdati</taxon>
    </lineage>
</organism>
<proteinExistence type="predicted"/>
<feature type="region of interest" description="Disordered" evidence="1">
    <location>
        <begin position="69"/>
        <end position="88"/>
    </location>
</feature>
<dbReference type="EMBL" id="ML734687">
    <property type="protein sequence ID" value="KAB8241560.1"/>
    <property type="molecule type" value="Genomic_DNA"/>
</dbReference>
<accession>A0A5N6GKG0</accession>
<dbReference type="Proteomes" id="UP000325434">
    <property type="component" value="Unassembled WGS sequence"/>
</dbReference>
<evidence type="ECO:0000313" key="2">
    <source>
        <dbReference type="EMBL" id="KAB8241560.1"/>
    </source>
</evidence>